<comment type="caution">
    <text evidence="7">The sequence shown here is derived from an EMBL/GenBank/DDBJ whole genome shotgun (WGS) entry which is preliminary data.</text>
</comment>
<reference evidence="8" key="1">
    <citation type="journal article" date="2019" name="Int. J. Syst. Evol. Microbiol.">
        <title>The Global Catalogue of Microorganisms (GCM) 10K type strain sequencing project: providing services to taxonomists for standard genome sequencing and annotation.</title>
        <authorList>
            <consortium name="The Broad Institute Genomics Platform"/>
            <consortium name="The Broad Institute Genome Sequencing Center for Infectious Disease"/>
            <person name="Wu L."/>
            <person name="Ma J."/>
        </authorList>
    </citation>
    <scope>NUCLEOTIDE SEQUENCE [LARGE SCALE GENOMIC DNA]</scope>
    <source>
        <strain evidence="8">CGMCC 4.7330</strain>
    </source>
</reference>
<dbReference type="Gene3D" id="1.10.10.10">
    <property type="entry name" value="Winged helix-like DNA-binding domain superfamily/Winged helix DNA-binding domain"/>
    <property type="match status" value="1"/>
</dbReference>
<dbReference type="InterPro" id="IPR036388">
    <property type="entry name" value="WH-like_DNA-bd_sf"/>
</dbReference>
<dbReference type="SUPFAM" id="SSF88659">
    <property type="entry name" value="Sigma3 and sigma4 domains of RNA polymerase sigma factors"/>
    <property type="match status" value="1"/>
</dbReference>
<dbReference type="SUPFAM" id="SSF88946">
    <property type="entry name" value="Sigma2 domain of RNA polymerase sigma factors"/>
    <property type="match status" value="1"/>
</dbReference>
<accession>A0ABV8DPR3</accession>
<evidence type="ECO:0000313" key="8">
    <source>
        <dbReference type="Proteomes" id="UP001595696"/>
    </source>
</evidence>
<feature type="compositionally biased region" description="Basic residues" evidence="5">
    <location>
        <begin position="182"/>
        <end position="191"/>
    </location>
</feature>
<sequence>MTRSSTNTSAAARVGRSGTDSYDDLEPAFARLSGLGAADPVRARLREEIITAAMPLGQHIAARFSGRGEAAEDLTQAAYLGVVLAVDRFELDKGSSFLAFAVPTIMGEVRRHFRDRTWAVRVPRPVKDLQQRLSPAVEALCRRFGRMPTARELAAELDVDIIEVTQAMMAANGYPQRVPGRAARRRRRRRSRPPEARRPRPRGAQLPAGRRRRGGRAAAAGVAPP</sequence>
<dbReference type="NCBIfam" id="TIGR02937">
    <property type="entry name" value="sigma70-ECF"/>
    <property type="match status" value="1"/>
</dbReference>
<dbReference type="PANTHER" id="PTHR30385">
    <property type="entry name" value="SIGMA FACTOR F FLAGELLAR"/>
    <property type="match status" value="1"/>
</dbReference>
<dbReference type="Proteomes" id="UP001595696">
    <property type="component" value="Unassembled WGS sequence"/>
</dbReference>
<feature type="compositionally biased region" description="Low complexity" evidence="5">
    <location>
        <begin position="216"/>
        <end position="225"/>
    </location>
</feature>
<keyword evidence="2" id="KW-0731">Sigma factor</keyword>
<evidence type="ECO:0000256" key="5">
    <source>
        <dbReference type="SAM" id="MobiDB-lite"/>
    </source>
</evidence>
<gene>
    <name evidence="7" type="ORF">ACFO0B_06700</name>
</gene>
<dbReference type="InterPro" id="IPR007627">
    <property type="entry name" value="RNA_pol_sigma70_r2"/>
</dbReference>
<name>A0ABV8DPR3_9NOCA</name>
<dbReference type="PANTHER" id="PTHR30385:SF4">
    <property type="entry name" value="RNA POLYMERASE SIGMA-E FACTOR"/>
    <property type="match status" value="1"/>
</dbReference>
<protein>
    <submittedName>
        <fullName evidence="7">Sigma-70 family RNA polymerase sigma factor</fullName>
    </submittedName>
</protein>
<keyword evidence="3" id="KW-0238">DNA-binding</keyword>
<evidence type="ECO:0000256" key="1">
    <source>
        <dbReference type="ARBA" id="ARBA00023015"/>
    </source>
</evidence>
<keyword evidence="1" id="KW-0805">Transcription regulation</keyword>
<dbReference type="InterPro" id="IPR014284">
    <property type="entry name" value="RNA_pol_sigma-70_dom"/>
</dbReference>
<feature type="region of interest" description="Disordered" evidence="5">
    <location>
        <begin position="174"/>
        <end position="225"/>
    </location>
</feature>
<dbReference type="Gene3D" id="1.20.120.1810">
    <property type="match status" value="1"/>
</dbReference>
<evidence type="ECO:0000256" key="3">
    <source>
        <dbReference type="ARBA" id="ARBA00023125"/>
    </source>
</evidence>
<dbReference type="Pfam" id="PF04542">
    <property type="entry name" value="Sigma70_r2"/>
    <property type="match status" value="1"/>
</dbReference>
<dbReference type="InterPro" id="IPR013325">
    <property type="entry name" value="RNA_pol_sigma_r2"/>
</dbReference>
<dbReference type="InterPro" id="IPR013324">
    <property type="entry name" value="RNA_pol_sigma_r3/r4-like"/>
</dbReference>
<evidence type="ECO:0000256" key="2">
    <source>
        <dbReference type="ARBA" id="ARBA00023082"/>
    </source>
</evidence>
<evidence type="ECO:0000259" key="6">
    <source>
        <dbReference type="Pfam" id="PF04542"/>
    </source>
</evidence>
<evidence type="ECO:0000256" key="4">
    <source>
        <dbReference type="ARBA" id="ARBA00023163"/>
    </source>
</evidence>
<keyword evidence="4" id="KW-0804">Transcription</keyword>
<proteinExistence type="predicted"/>
<organism evidence="7 8">
    <name type="scientific">Nocardia jiangsuensis</name>
    <dbReference type="NCBI Taxonomy" id="1691563"/>
    <lineage>
        <taxon>Bacteria</taxon>
        <taxon>Bacillati</taxon>
        <taxon>Actinomycetota</taxon>
        <taxon>Actinomycetes</taxon>
        <taxon>Mycobacteriales</taxon>
        <taxon>Nocardiaceae</taxon>
        <taxon>Nocardia</taxon>
    </lineage>
</organism>
<evidence type="ECO:0000313" key="7">
    <source>
        <dbReference type="EMBL" id="MFC3961674.1"/>
    </source>
</evidence>
<dbReference type="RefSeq" id="WP_378611431.1">
    <property type="nucleotide sequence ID" value="NZ_JBHSAX010000006.1"/>
</dbReference>
<keyword evidence="8" id="KW-1185">Reference proteome</keyword>
<dbReference type="EMBL" id="JBHSAX010000006">
    <property type="protein sequence ID" value="MFC3961674.1"/>
    <property type="molecule type" value="Genomic_DNA"/>
</dbReference>
<feature type="domain" description="RNA polymerase sigma-70 region 2" evidence="6">
    <location>
        <begin position="54"/>
        <end position="118"/>
    </location>
</feature>